<evidence type="ECO:0000256" key="5">
    <source>
        <dbReference type="ARBA" id="ARBA00023242"/>
    </source>
</evidence>
<evidence type="ECO:0000256" key="7">
    <source>
        <dbReference type="RuleBase" id="RU000682"/>
    </source>
</evidence>
<dbReference type="PANTHER" id="PTHR24327:SF81">
    <property type="entry name" value="HOMEOTIC PROTEIN DISTAL-LESS-RELATED"/>
    <property type="match status" value="1"/>
</dbReference>
<feature type="domain" description="Homeobox" evidence="9">
    <location>
        <begin position="138"/>
        <end position="198"/>
    </location>
</feature>
<dbReference type="InterPro" id="IPR050460">
    <property type="entry name" value="Distal-less_Homeobox_TF"/>
</dbReference>
<name>A0A9P0C3R1_BEMTA</name>
<dbReference type="PROSITE" id="PS50071">
    <property type="entry name" value="HOMEOBOX_2"/>
    <property type="match status" value="1"/>
</dbReference>
<dbReference type="Gene3D" id="1.10.10.60">
    <property type="entry name" value="Homeodomain-like"/>
    <property type="match status" value="1"/>
</dbReference>
<feature type="region of interest" description="Disordered" evidence="8">
    <location>
        <begin position="1"/>
        <end position="37"/>
    </location>
</feature>
<dbReference type="PANTHER" id="PTHR24327">
    <property type="entry name" value="HOMEOBOX PROTEIN"/>
    <property type="match status" value="1"/>
</dbReference>
<dbReference type="Proteomes" id="UP001152759">
    <property type="component" value="Chromosome 2"/>
</dbReference>
<reference evidence="10" key="1">
    <citation type="submission" date="2021-12" db="EMBL/GenBank/DDBJ databases">
        <authorList>
            <person name="King R."/>
        </authorList>
    </citation>
    <scope>NUCLEOTIDE SEQUENCE</scope>
</reference>
<dbReference type="GO" id="GO:0000981">
    <property type="term" value="F:DNA-binding transcription factor activity, RNA polymerase II-specific"/>
    <property type="evidence" value="ECO:0007669"/>
    <property type="project" value="InterPro"/>
</dbReference>
<feature type="region of interest" description="Disordered" evidence="8">
    <location>
        <begin position="198"/>
        <end position="310"/>
    </location>
</feature>
<dbReference type="CDD" id="cd00086">
    <property type="entry name" value="homeodomain"/>
    <property type="match status" value="1"/>
</dbReference>
<dbReference type="InterPro" id="IPR017970">
    <property type="entry name" value="Homeobox_CS"/>
</dbReference>
<evidence type="ECO:0000256" key="8">
    <source>
        <dbReference type="SAM" id="MobiDB-lite"/>
    </source>
</evidence>
<keyword evidence="4 6" id="KW-0371">Homeobox</keyword>
<accession>A0A9P0C3R1</accession>
<evidence type="ECO:0000256" key="3">
    <source>
        <dbReference type="ARBA" id="ARBA00023125"/>
    </source>
</evidence>
<dbReference type="AlphaFoldDB" id="A0A9P0C3R1"/>
<feature type="compositionally biased region" description="Basic and acidic residues" evidence="8">
    <location>
        <begin position="119"/>
        <end position="130"/>
    </location>
</feature>
<dbReference type="EMBL" id="OU963863">
    <property type="protein sequence ID" value="CAH0766022.1"/>
    <property type="molecule type" value="Genomic_DNA"/>
</dbReference>
<dbReference type="GO" id="GO:0005634">
    <property type="term" value="C:nucleus"/>
    <property type="evidence" value="ECO:0007669"/>
    <property type="project" value="UniProtKB-SubCell"/>
</dbReference>
<dbReference type="GO" id="GO:0000978">
    <property type="term" value="F:RNA polymerase II cis-regulatory region sequence-specific DNA binding"/>
    <property type="evidence" value="ECO:0007669"/>
    <property type="project" value="TreeGrafter"/>
</dbReference>
<evidence type="ECO:0000313" key="10">
    <source>
        <dbReference type="EMBL" id="CAH0766022.1"/>
    </source>
</evidence>
<keyword evidence="2" id="KW-0217">Developmental protein</keyword>
<evidence type="ECO:0000256" key="4">
    <source>
        <dbReference type="ARBA" id="ARBA00023155"/>
    </source>
</evidence>
<feature type="compositionally biased region" description="Polar residues" evidence="8">
    <location>
        <begin position="203"/>
        <end position="216"/>
    </location>
</feature>
<feature type="region of interest" description="Disordered" evidence="8">
    <location>
        <begin position="50"/>
        <end position="140"/>
    </location>
</feature>
<evidence type="ECO:0000259" key="9">
    <source>
        <dbReference type="PROSITE" id="PS50071"/>
    </source>
</evidence>
<dbReference type="KEGG" id="btab:109031129"/>
<dbReference type="InterPro" id="IPR009057">
    <property type="entry name" value="Homeodomain-like_sf"/>
</dbReference>
<feature type="DNA-binding region" description="Homeobox" evidence="6">
    <location>
        <begin position="140"/>
        <end position="199"/>
    </location>
</feature>
<dbReference type="SMR" id="A0A9P0C3R1"/>
<evidence type="ECO:0000256" key="6">
    <source>
        <dbReference type="PROSITE-ProRule" id="PRU00108"/>
    </source>
</evidence>
<comment type="subcellular location">
    <subcellularLocation>
        <location evidence="1 6 7">Nucleus</location>
    </subcellularLocation>
</comment>
<feature type="compositionally biased region" description="Basic and acidic residues" evidence="8">
    <location>
        <begin position="1"/>
        <end position="10"/>
    </location>
</feature>
<evidence type="ECO:0000256" key="1">
    <source>
        <dbReference type="ARBA" id="ARBA00004123"/>
    </source>
</evidence>
<evidence type="ECO:0000313" key="11">
    <source>
        <dbReference type="Proteomes" id="UP001152759"/>
    </source>
</evidence>
<gene>
    <name evidence="10" type="ORF">BEMITA_LOCUS4119</name>
</gene>
<dbReference type="InterPro" id="IPR020479">
    <property type="entry name" value="HD_metazoa"/>
</dbReference>
<dbReference type="PROSITE" id="PS00027">
    <property type="entry name" value="HOMEOBOX_1"/>
    <property type="match status" value="1"/>
</dbReference>
<dbReference type="PRINTS" id="PR00031">
    <property type="entry name" value="HTHREPRESSR"/>
</dbReference>
<dbReference type="SMART" id="SM00389">
    <property type="entry name" value="HOX"/>
    <property type="match status" value="1"/>
</dbReference>
<feature type="compositionally biased region" description="Polar residues" evidence="8">
    <location>
        <begin position="265"/>
        <end position="277"/>
    </location>
</feature>
<protein>
    <recommendedName>
        <fullName evidence="9">Homeobox domain-containing protein</fullName>
    </recommendedName>
</protein>
<feature type="compositionally biased region" description="Low complexity" evidence="8">
    <location>
        <begin position="249"/>
        <end position="263"/>
    </location>
</feature>
<keyword evidence="3 6" id="KW-0238">DNA-binding</keyword>
<sequence length="336" mass="36152">MGAGDMEHGAHHQHPHINPHPSHPTHPDTGPSPVPTSKSAFIELQQHPYNPIRSSYHPHHFTHQSPQPAPGPVPHHHAVESAAGFPSPRHPPPLGGAYPFSQSPYGYLTSYSQQCPSPTKDDKCGVDDGTLRVNGKGKKMRKPRTIYSSLQLQQLNRRFQRTQYLALPERAELAASLGLTQTQVKIWFQNRRSKYKKMMKAAQQGSTPNSVPSSISDRGFGGGGGTPHTPGMPGSPQPPGGMLGGNGSSSGSQPSPSGGYMQSHGGHQSPTTPSSTPVGDMSPQPHGMSGSPPVASWDIKPNIGQSTHHHPNSYMPQYGWYQPDANQPLLTVWPTV</sequence>
<feature type="compositionally biased region" description="Polar residues" evidence="8">
    <location>
        <begin position="100"/>
        <end position="117"/>
    </location>
</feature>
<dbReference type="Pfam" id="PF00046">
    <property type="entry name" value="Homeodomain"/>
    <property type="match status" value="1"/>
</dbReference>
<dbReference type="OrthoDB" id="6159439at2759"/>
<dbReference type="SUPFAM" id="SSF46689">
    <property type="entry name" value="Homeodomain-like"/>
    <property type="match status" value="1"/>
</dbReference>
<dbReference type="FunFam" id="1.10.10.60:FF:000233">
    <property type="entry name" value="Distal-less, isoform C"/>
    <property type="match status" value="1"/>
</dbReference>
<evidence type="ECO:0000256" key="2">
    <source>
        <dbReference type="ARBA" id="ARBA00022473"/>
    </source>
</evidence>
<dbReference type="PRINTS" id="PR00024">
    <property type="entry name" value="HOMEOBOX"/>
</dbReference>
<keyword evidence="11" id="KW-1185">Reference proteome</keyword>
<dbReference type="InterPro" id="IPR000047">
    <property type="entry name" value="HTH_motif"/>
</dbReference>
<organism evidence="10 11">
    <name type="scientific">Bemisia tabaci</name>
    <name type="common">Sweetpotato whitefly</name>
    <name type="synonym">Aleurodes tabaci</name>
    <dbReference type="NCBI Taxonomy" id="7038"/>
    <lineage>
        <taxon>Eukaryota</taxon>
        <taxon>Metazoa</taxon>
        <taxon>Ecdysozoa</taxon>
        <taxon>Arthropoda</taxon>
        <taxon>Hexapoda</taxon>
        <taxon>Insecta</taxon>
        <taxon>Pterygota</taxon>
        <taxon>Neoptera</taxon>
        <taxon>Paraneoptera</taxon>
        <taxon>Hemiptera</taxon>
        <taxon>Sternorrhyncha</taxon>
        <taxon>Aleyrodoidea</taxon>
        <taxon>Aleyrodidae</taxon>
        <taxon>Aleyrodinae</taxon>
        <taxon>Bemisia</taxon>
    </lineage>
</organism>
<proteinExistence type="predicted"/>
<dbReference type="InterPro" id="IPR001356">
    <property type="entry name" value="HD"/>
</dbReference>
<keyword evidence="5 6" id="KW-0539">Nucleus</keyword>